<dbReference type="InterPro" id="IPR047272">
    <property type="entry name" value="S49_SppA_C"/>
</dbReference>
<keyword evidence="3" id="KW-0378">Hydrolase</keyword>
<reference evidence="6 7" key="1">
    <citation type="submission" date="2019-04" db="EMBL/GenBank/DDBJ databases">
        <title>Draft genome sequence of Rickettsia asiatica Maytaro1284.</title>
        <authorList>
            <person name="Thu M."/>
            <person name="Qiu Y."/>
            <person name="Nakao R."/>
        </authorList>
    </citation>
    <scope>NUCLEOTIDE SEQUENCE [LARGE SCALE GENOMIC DNA]</scope>
    <source>
        <strain evidence="6 7">Maytaro1284</strain>
    </source>
</reference>
<dbReference type="InterPro" id="IPR002142">
    <property type="entry name" value="Peptidase_S49"/>
</dbReference>
<dbReference type="Gene3D" id="3.90.226.10">
    <property type="entry name" value="2-enoyl-CoA Hydratase, Chain A, domain 1"/>
    <property type="match status" value="1"/>
</dbReference>
<organism evidence="6 7">
    <name type="scientific">Rickettsia asiatica</name>
    <dbReference type="NCBI Taxonomy" id="238800"/>
    <lineage>
        <taxon>Bacteria</taxon>
        <taxon>Pseudomonadati</taxon>
        <taxon>Pseudomonadota</taxon>
        <taxon>Alphaproteobacteria</taxon>
        <taxon>Rickettsiales</taxon>
        <taxon>Rickettsiaceae</taxon>
        <taxon>Rickettsieae</taxon>
        <taxon>Rickettsia</taxon>
        <taxon>spotted fever group</taxon>
    </lineage>
</organism>
<keyword evidence="7" id="KW-1185">Reference proteome</keyword>
<evidence type="ECO:0000313" key="6">
    <source>
        <dbReference type="EMBL" id="BBJ31605.1"/>
    </source>
</evidence>
<evidence type="ECO:0000259" key="5">
    <source>
        <dbReference type="Pfam" id="PF01343"/>
    </source>
</evidence>
<evidence type="ECO:0000256" key="2">
    <source>
        <dbReference type="ARBA" id="ARBA00022670"/>
    </source>
</evidence>
<keyword evidence="4" id="KW-0720">Serine protease</keyword>
<dbReference type="Pfam" id="PF01343">
    <property type="entry name" value="Peptidase_S49"/>
    <property type="match status" value="1"/>
</dbReference>
<evidence type="ECO:0000256" key="1">
    <source>
        <dbReference type="ARBA" id="ARBA00008683"/>
    </source>
</evidence>
<dbReference type="RefSeq" id="WP_147144014.1">
    <property type="nucleotide sequence ID" value="NZ_AP019563.1"/>
</dbReference>
<dbReference type="PANTHER" id="PTHR42987:SF8">
    <property type="entry name" value="PROTEINASE"/>
    <property type="match status" value="1"/>
</dbReference>
<dbReference type="SUPFAM" id="SSF52096">
    <property type="entry name" value="ClpP/crotonase"/>
    <property type="match status" value="1"/>
</dbReference>
<dbReference type="GO" id="GO:0008236">
    <property type="term" value="F:serine-type peptidase activity"/>
    <property type="evidence" value="ECO:0007669"/>
    <property type="project" value="UniProtKB-KW"/>
</dbReference>
<accession>A0A510G9Z8</accession>
<name>A0A510G9Z8_9RICK</name>
<dbReference type="GO" id="GO:0006508">
    <property type="term" value="P:proteolysis"/>
    <property type="evidence" value="ECO:0007669"/>
    <property type="project" value="UniProtKB-KW"/>
</dbReference>
<feature type="domain" description="Peptidase S49" evidence="5">
    <location>
        <begin position="107"/>
        <end position="249"/>
    </location>
</feature>
<dbReference type="Gene3D" id="6.20.330.10">
    <property type="match status" value="1"/>
</dbReference>
<dbReference type="KEGG" id="ras:RAS_07140"/>
<keyword evidence="2" id="KW-0645">Protease</keyword>
<dbReference type="EMBL" id="AP019563">
    <property type="protein sequence ID" value="BBJ31605.1"/>
    <property type="molecule type" value="Genomic_DNA"/>
</dbReference>
<comment type="similarity">
    <text evidence="1">Belongs to the peptidase S49 family.</text>
</comment>
<proteinExistence type="inferred from homology"/>
<protein>
    <submittedName>
        <fullName evidence="6">Peptidase S49</fullName>
    </submittedName>
</protein>
<evidence type="ECO:0000256" key="4">
    <source>
        <dbReference type="ARBA" id="ARBA00022825"/>
    </source>
</evidence>
<dbReference type="PANTHER" id="PTHR42987">
    <property type="entry name" value="PEPTIDASE S49"/>
    <property type="match status" value="1"/>
</dbReference>
<sequence length="304" mass="33934">MNEVNKLTIANAEFEQVIAKRQISKIEQLFASVFGDSKDVIAVLRLSGIIGKVSSVQSGLTLESLNELIEKAFKIKKLKALCLIINSPGGSPVQSELIAKRIRDLAKENKIKIYSFIEDMAASGGYWLACSGDLIYASYSSVIGSIGVVSSGFGFHEAINKLGIERRVYTEGKNKAILDPFKPINKDDLKIIKDLQKQVYEHFVDYVKTRRVGKLTQQDEILFNGEFWAGQTALDYGLIDGIGDIYSIMKEKFGDNIKFQYLCAKQPWLKKKLGMSGKILADNFANSLIDTVENKIINDKFDIK</sequence>
<evidence type="ECO:0000313" key="7">
    <source>
        <dbReference type="Proteomes" id="UP000321183"/>
    </source>
</evidence>
<evidence type="ECO:0000256" key="3">
    <source>
        <dbReference type="ARBA" id="ARBA00022801"/>
    </source>
</evidence>
<dbReference type="AlphaFoldDB" id="A0A510G9Z8"/>
<dbReference type="Proteomes" id="UP000321183">
    <property type="component" value="Chromosome"/>
</dbReference>
<dbReference type="InterPro" id="IPR029045">
    <property type="entry name" value="ClpP/crotonase-like_dom_sf"/>
</dbReference>
<gene>
    <name evidence="6" type="ORF">RAS_07140</name>
</gene>
<dbReference type="CDD" id="cd07023">
    <property type="entry name" value="S49_Sppa_N_C"/>
    <property type="match status" value="1"/>
</dbReference>